<organism evidence="6 7">
    <name type="scientific">Rhizobium leguminosarum bv. viciae</name>
    <dbReference type="NCBI Taxonomy" id="387"/>
    <lineage>
        <taxon>Bacteria</taxon>
        <taxon>Pseudomonadati</taxon>
        <taxon>Pseudomonadota</taxon>
        <taxon>Alphaproteobacteria</taxon>
        <taxon>Hyphomicrobiales</taxon>
        <taxon>Rhizobiaceae</taxon>
        <taxon>Rhizobium/Agrobacterium group</taxon>
        <taxon>Rhizobium</taxon>
    </lineage>
</organism>
<evidence type="ECO:0000259" key="5">
    <source>
        <dbReference type="PROSITE" id="PS50893"/>
    </source>
</evidence>
<accession>A0A8G2ISM0</accession>
<dbReference type="Gene3D" id="3.40.50.300">
    <property type="entry name" value="P-loop containing nucleotide triphosphate hydrolases"/>
    <property type="match status" value="1"/>
</dbReference>
<evidence type="ECO:0000256" key="3">
    <source>
        <dbReference type="ARBA" id="ARBA00022741"/>
    </source>
</evidence>
<evidence type="ECO:0000313" key="7">
    <source>
        <dbReference type="Proteomes" id="UP000291866"/>
    </source>
</evidence>
<dbReference type="AlphaFoldDB" id="A0A8G2ISM0"/>
<dbReference type="RefSeq" id="WP_131602951.1">
    <property type="nucleotide sequence ID" value="NZ_SJLU01000022.1"/>
</dbReference>
<dbReference type="GO" id="GO:0022857">
    <property type="term" value="F:transmembrane transporter activity"/>
    <property type="evidence" value="ECO:0007669"/>
    <property type="project" value="InterPro"/>
</dbReference>
<feature type="domain" description="ABC transporter" evidence="5">
    <location>
        <begin position="7"/>
        <end position="237"/>
    </location>
</feature>
<dbReference type="Pfam" id="PF00005">
    <property type="entry name" value="ABC_tran"/>
    <property type="match status" value="1"/>
</dbReference>
<dbReference type="GO" id="GO:0015697">
    <property type="term" value="P:quaternary ammonium group transport"/>
    <property type="evidence" value="ECO:0007669"/>
    <property type="project" value="UniProtKB-ARBA"/>
</dbReference>
<dbReference type="PANTHER" id="PTHR42781">
    <property type="entry name" value="SPERMIDINE/PUTRESCINE IMPORT ATP-BINDING PROTEIN POTA"/>
    <property type="match status" value="1"/>
</dbReference>
<name>A0A8G2ISM0_RHILV</name>
<sequence>MTHNAPVTFTGVAIKYGATTVLSDFNLDIKAGEFVTLLGPSGSGKTTALNALAGFVDISAGDISIGNKSVSRLAPEERGIGMVFQSYSLFPHMNVFDNVAFPLKLRKYSRSEIRRRVEEALAKVRLADFALRMPKELSGGQRQRVAFARAVIFEPPVLLMDEPLSALDLKLREAMRLEIKRYHSESGCTIVFVTHDQSEALSLSDRIAVMGGGKILQIDTPKVIYDRPSSKFVADFIGQTNFLTSEFANCVSGPLKQDIDLGALRAGNLSIRPEHLRIGVPASDADIVFDCEIDEVLFLGESTEFSLKSKTGQMLIAKYPAGTPDRVYRRGDKVHVSFRLNDAVSLSD</sequence>
<dbReference type="SMART" id="SM00382">
    <property type="entry name" value="AAA"/>
    <property type="match status" value="1"/>
</dbReference>
<dbReference type="InterPro" id="IPR050093">
    <property type="entry name" value="ABC_SmlMolc_Importer"/>
</dbReference>
<dbReference type="Pfam" id="PF08402">
    <property type="entry name" value="TOBE_2"/>
    <property type="match status" value="1"/>
</dbReference>
<dbReference type="FunFam" id="3.40.50.300:FF:000425">
    <property type="entry name" value="Probable ABC transporter, ATP-binding subunit"/>
    <property type="match status" value="1"/>
</dbReference>
<dbReference type="EMBL" id="SJLU01000022">
    <property type="protein sequence ID" value="TBX86642.1"/>
    <property type="molecule type" value="Genomic_DNA"/>
</dbReference>
<gene>
    <name evidence="6" type="ORF">E0H31_31145</name>
</gene>
<dbReference type="PANTHER" id="PTHR42781:SF6">
    <property type="entry name" value="SPERMIDINE_PUTRESCINE IMPORT ATP-BINDING PROTEIN POTA"/>
    <property type="match status" value="1"/>
</dbReference>
<dbReference type="InterPro" id="IPR013611">
    <property type="entry name" value="Transp-assoc_OB_typ2"/>
</dbReference>
<evidence type="ECO:0000256" key="2">
    <source>
        <dbReference type="ARBA" id="ARBA00022448"/>
    </source>
</evidence>
<reference evidence="6 7" key="1">
    <citation type="submission" date="2019-02" db="EMBL/GenBank/DDBJ databases">
        <title>The competitiveness to form nodules shapes the capacities of Rhizobium leguminosarum sv viciae communities to promote symbiosis with specific hosts.</title>
        <authorList>
            <person name="Boivin S."/>
            <person name="Lepetit M."/>
        </authorList>
    </citation>
    <scope>NUCLEOTIDE SEQUENCE [LARGE SCALE GENOMIC DNA]</scope>
    <source>
        <strain evidence="6 7">SPF4F3</strain>
    </source>
</reference>
<dbReference type="PROSITE" id="PS50893">
    <property type="entry name" value="ABC_TRANSPORTER_2"/>
    <property type="match status" value="1"/>
</dbReference>
<dbReference type="GO" id="GO:0016887">
    <property type="term" value="F:ATP hydrolysis activity"/>
    <property type="evidence" value="ECO:0007669"/>
    <property type="project" value="InterPro"/>
</dbReference>
<dbReference type="SUPFAM" id="SSF50331">
    <property type="entry name" value="MOP-like"/>
    <property type="match status" value="1"/>
</dbReference>
<protein>
    <submittedName>
        <fullName evidence="6">ABC transporter ATP-binding protein</fullName>
    </submittedName>
</protein>
<evidence type="ECO:0000313" key="6">
    <source>
        <dbReference type="EMBL" id="TBX86642.1"/>
    </source>
</evidence>
<comment type="similarity">
    <text evidence="1">Belongs to the ABC transporter superfamily.</text>
</comment>
<keyword evidence="2" id="KW-0813">Transport</keyword>
<dbReference type="GO" id="GO:0043190">
    <property type="term" value="C:ATP-binding cassette (ABC) transporter complex"/>
    <property type="evidence" value="ECO:0007669"/>
    <property type="project" value="InterPro"/>
</dbReference>
<dbReference type="SUPFAM" id="SSF52540">
    <property type="entry name" value="P-loop containing nucleoside triphosphate hydrolases"/>
    <property type="match status" value="1"/>
</dbReference>
<comment type="caution">
    <text evidence="6">The sequence shown here is derived from an EMBL/GenBank/DDBJ whole genome shotgun (WGS) entry which is preliminary data.</text>
</comment>
<keyword evidence="4 6" id="KW-0067">ATP-binding</keyword>
<dbReference type="PROSITE" id="PS00211">
    <property type="entry name" value="ABC_TRANSPORTER_1"/>
    <property type="match status" value="1"/>
</dbReference>
<dbReference type="InterPro" id="IPR003439">
    <property type="entry name" value="ABC_transporter-like_ATP-bd"/>
</dbReference>
<dbReference type="GO" id="GO:0005524">
    <property type="term" value="F:ATP binding"/>
    <property type="evidence" value="ECO:0007669"/>
    <property type="project" value="UniProtKB-KW"/>
</dbReference>
<dbReference type="InterPro" id="IPR008995">
    <property type="entry name" value="Mo/tungstate-bd_C_term_dom"/>
</dbReference>
<keyword evidence="3" id="KW-0547">Nucleotide-binding</keyword>
<dbReference type="Proteomes" id="UP000291866">
    <property type="component" value="Unassembled WGS sequence"/>
</dbReference>
<proteinExistence type="inferred from homology"/>
<evidence type="ECO:0000256" key="4">
    <source>
        <dbReference type="ARBA" id="ARBA00022840"/>
    </source>
</evidence>
<dbReference type="InterPro" id="IPR027417">
    <property type="entry name" value="P-loop_NTPase"/>
</dbReference>
<dbReference type="InterPro" id="IPR017871">
    <property type="entry name" value="ABC_transporter-like_CS"/>
</dbReference>
<dbReference type="InterPro" id="IPR003593">
    <property type="entry name" value="AAA+_ATPase"/>
</dbReference>
<evidence type="ECO:0000256" key="1">
    <source>
        <dbReference type="ARBA" id="ARBA00005417"/>
    </source>
</evidence>